<gene>
    <name evidence="5" type="ORF">DERP_002072</name>
</gene>
<dbReference type="InterPro" id="IPR001206">
    <property type="entry name" value="Diacylglycerol_kinase_cat_dom"/>
</dbReference>
<reference evidence="5 6" key="2">
    <citation type="journal article" date="2022" name="Mol. Biol. Evol.">
        <title>Comparative Genomics Reveals Insights into the Divergent Evolution of Astigmatic Mites and Household Pest Adaptations.</title>
        <authorList>
            <person name="Xiong Q."/>
            <person name="Wan A.T."/>
            <person name="Liu X."/>
            <person name="Fung C.S."/>
            <person name="Xiao X."/>
            <person name="Malainual N."/>
            <person name="Hou J."/>
            <person name="Wang L."/>
            <person name="Wang M."/>
            <person name="Yang K.Y."/>
            <person name="Cui Y."/>
            <person name="Leung E.L."/>
            <person name="Nong W."/>
            <person name="Shin S.K."/>
            <person name="Au S.W."/>
            <person name="Jeong K.Y."/>
            <person name="Chew F.T."/>
            <person name="Hui J.H."/>
            <person name="Leung T.F."/>
            <person name="Tungtrongchitr A."/>
            <person name="Zhong N."/>
            <person name="Liu Z."/>
            <person name="Tsui S.K."/>
        </authorList>
    </citation>
    <scope>NUCLEOTIDE SEQUENCE [LARGE SCALE GENOMIC DNA]</scope>
    <source>
        <strain evidence="5">Derp</strain>
    </source>
</reference>
<dbReference type="PROSITE" id="PS00798">
    <property type="entry name" value="ALDOKETO_REDUCTASE_1"/>
    <property type="match status" value="1"/>
</dbReference>
<dbReference type="InterPro" id="IPR017438">
    <property type="entry name" value="ATP-NAD_kinase_N"/>
</dbReference>
<dbReference type="PROSITE" id="PS50146">
    <property type="entry name" value="DAGK"/>
    <property type="match status" value="1"/>
</dbReference>
<dbReference type="PANTHER" id="PTHR43827:SF3">
    <property type="entry name" value="NADP-DEPENDENT OXIDOREDUCTASE DOMAIN-CONTAINING PROTEIN"/>
    <property type="match status" value="1"/>
</dbReference>
<evidence type="ECO:0000259" key="4">
    <source>
        <dbReference type="PROSITE" id="PS50146"/>
    </source>
</evidence>
<dbReference type="Gene3D" id="3.40.50.10330">
    <property type="entry name" value="Probable inorganic polyphosphate/atp-NAD kinase, domain 1"/>
    <property type="match status" value="1"/>
</dbReference>
<evidence type="ECO:0000256" key="1">
    <source>
        <dbReference type="ARBA" id="ARBA00007905"/>
    </source>
</evidence>
<dbReference type="InterPro" id="IPR020471">
    <property type="entry name" value="AKR"/>
</dbReference>
<name>A0ABQ8JGS5_DERPT</name>
<comment type="similarity">
    <text evidence="1">Belongs to the aldo/keto reductase family.</text>
</comment>
<dbReference type="Gene3D" id="3.20.20.100">
    <property type="entry name" value="NADP-dependent oxidoreductase domain"/>
    <property type="match status" value="1"/>
</dbReference>
<dbReference type="InterPro" id="IPR018170">
    <property type="entry name" value="Aldo/ket_reductase_CS"/>
</dbReference>
<dbReference type="SUPFAM" id="SSF51430">
    <property type="entry name" value="NAD(P)-linked oxidoreductase"/>
    <property type="match status" value="1"/>
</dbReference>
<dbReference type="PROSITE" id="PS00062">
    <property type="entry name" value="ALDOKETO_REDUCTASE_2"/>
    <property type="match status" value="1"/>
</dbReference>
<keyword evidence="6" id="KW-1185">Reference proteome</keyword>
<evidence type="ECO:0000313" key="5">
    <source>
        <dbReference type="EMBL" id="KAH9421784.1"/>
    </source>
</evidence>
<evidence type="ECO:0000313" key="6">
    <source>
        <dbReference type="Proteomes" id="UP000887458"/>
    </source>
</evidence>
<dbReference type="SMART" id="SM00046">
    <property type="entry name" value="DAGKc"/>
    <property type="match status" value="1"/>
</dbReference>
<dbReference type="InterPro" id="IPR016064">
    <property type="entry name" value="NAD/diacylglycerol_kinase_sf"/>
</dbReference>
<dbReference type="PRINTS" id="PR00069">
    <property type="entry name" value="ALDKETRDTASE"/>
</dbReference>
<keyword evidence="2" id="KW-0521">NADP</keyword>
<protein>
    <recommendedName>
        <fullName evidence="4">DAGKc domain-containing protein</fullName>
    </recommendedName>
</protein>
<dbReference type="InterPro" id="IPR023210">
    <property type="entry name" value="NADP_OxRdtase_dom"/>
</dbReference>
<dbReference type="PANTHER" id="PTHR43827">
    <property type="entry name" value="2,5-DIKETO-D-GLUCONIC ACID REDUCTASE"/>
    <property type="match status" value="1"/>
</dbReference>
<dbReference type="InterPro" id="IPR036812">
    <property type="entry name" value="NAD(P)_OxRdtase_dom_sf"/>
</dbReference>
<dbReference type="Pfam" id="PF00781">
    <property type="entry name" value="DAGK_cat"/>
    <property type="match status" value="1"/>
</dbReference>
<proteinExistence type="inferred from homology"/>
<accession>A0ABQ8JGS5</accession>
<dbReference type="EMBL" id="NJHN03000037">
    <property type="protein sequence ID" value="KAH9421784.1"/>
    <property type="molecule type" value="Genomic_DNA"/>
</dbReference>
<reference evidence="5 6" key="1">
    <citation type="journal article" date="2018" name="J. Allergy Clin. Immunol.">
        <title>High-quality assembly of Dermatophagoides pteronyssinus genome and transcriptome reveals a wide range of novel allergens.</title>
        <authorList>
            <person name="Liu X.Y."/>
            <person name="Yang K.Y."/>
            <person name="Wang M.Q."/>
            <person name="Kwok J.S."/>
            <person name="Zeng X."/>
            <person name="Yang Z."/>
            <person name="Xiao X.J."/>
            <person name="Lau C.P."/>
            <person name="Li Y."/>
            <person name="Huang Z.M."/>
            <person name="Ba J.G."/>
            <person name="Yim A.K."/>
            <person name="Ouyang C.Y."/>
            <person name="Ngai S.M."/>
            <person name="Chan T.F."/>
            <person name="Leung E.L."/>
            <person name="Liu L."/>
            <person name="Liu Z.G."/>
            <person name="Tsui S.K."/>
        </authorList>
    </citation>
    <scope>NUCLEOTIDE SEQUENCE [LARGE SCALE GENOMIC DNA]</scope>
    <source>
        <strain evidence="5">Derp</strain>
    </source>
</reference>
<feature type="domain" description="DAGKc" evidence="4">
    <location>
        <begin position="306"/>
        <end position="453"/>
    </location>
</feature>
<comment type="caution">
    <text evidence="5">The sequence shown here is derived from an EMBL/GenBank/DDBJ whole genome shotgun (WGS) entry which is preliminary data.</text>
</comment>
<sequence>MNNFRKIVNKMEVQMYNGNKMPIIGVGTYLMKDENELSKIIGESLRIGYRLIDTAAVYRNEAIIGKIISDVSSYNLNRSDIFITTKLSPADQGRGKCKQAILDSLERLKLSYIDLVLIHFPGSSRSTPNSPKNPENRRGSWEDLEELQNSGIVKNIGVSNYTIRHLQELFGYAKIKPVVNQIEVHPLYYPKELIDFCKNHSIIVQAYSSLGARDGWPILSTNSTLKEIAKKYEKTVAQILLKWSLQHDLFKVFQTVRNHWKKSIFFTGLTVWGAHYGHGKYLEFNLMKAYCQEALKYGEVRIGPMEKARHVTVLLNPVANKRKGKADYEKYCAPLFHLAGIKVSLVITEAEGQVKDLMEIMDNTDCVVVAGGDGTVHEAITGLLRRKDSSDALRRFPIGILPVGKNNSISYKLNSQIFNPKTDEKAKILAESSMAVIRQTLNNVDVMKIEGERGRPVYSIGFMNIGQLQDVFRKVDQYWYLGQRMKPYLALFFQSFKNLSAQWDESQEISIEYTKPCTGCSKCFQRYEMDSTEPSVESTLKASNKRWWHSFMPLPKHTPPVIDPVAEAKKQLIETMKKTLNDDCDKWDTIKLGCKNILVQDTLNNSIELTIHPADMDRVSFIKDGARMFRKESPETGTVIQTKDCRIHTMFGDDVEKPVISHFNLVDQIEQNRPNAIKEIDESDNRDDGLDQTEQNIQKSDIKDDDNVDDNIGWISIDNECYEMPSKFEISLLPRRVLIYHHHQNC</sequence>
<dbReference type="Pfam" id="PF00248">
    <property type="entry name" value="Aldo_ket_red"/>
    <property type="match status" value="1"/>
</dbReference>
<dbReference type="Proteomes" id="UP000887458">
    <property type="component" value="Unassembled WGS sequence"/>
</dbReference>
<evidence type="ECO:0000256" key="2">
    <source>
        <dbReference type="ARBA" id="ARBA00022857"/>
    </source>
</evidence>
<dbReference type="SUPFAM" id="SSF111331">
    <property type="entry name" value="NAD kinase/diacylglycerol kinase-like"/>
    <property type="match status" value="1"/>
</dbReference>
<organism evidence="5 6">
    <name type="scientific">Dermatophagoides pteronyssinus</name>
    <name type="common">European house dust mite</name>
    <dbReference type="NCBI Taxonomy" id="6956"/>
    <lineage>
        <taxon>Eukaryota</taxon>
        <taxon>Metazoa</taxon>
        <taxon>Ecdysozoa</taxon>
        <taxon>Arthropoda</taxon>
        <taxon>Chelicerata</taxon>
        <taxon>Arachnida</taxon>
        <taxon>Acari</taxon>
        <taxon>Acariformes</taxon>
        <taxon>Sarcoptiformes</taxon>
        <taxon>Astigmata</taxon>
        <taxon>Psoroptidia</taxon>
        <taxon>Analgoidea</taxon>
        <taxon>Pyroglyphidae</taxon>
        <taxon>Dermatophagoidinae</taxon>
        <taxon>Dermatophagoides</taxon>
    </lineage>
</organism>
<evidence type="ECO:0000256" key="3">
    <source>
        <dbReference type="ARBA" id="ARBA00023002"/>
    </source>
</evidence>
<keyword evidence="3" id="KW-0560">Oxidoreductase</keyword>